<reference evidence="4" key="1">
    <citation type="journal article" date="2017" name="Plant J.">
        <title>The pomegranate (Punica granatum L.) genome and the genomics of punicalagin biosynthesis.</title>
        <authorList>
            <person name="Qin G."/>
            <person name="Xu C."/>
            <person name="Ming R."/>
            <person name="Tang H."/>
            <person name="Guyot R."/>
            <person name="Kramer E.M."/>
            <person name="Hu Y."/>
            <person name="Yi X."/>
            <person name="Qi Y."/>
            <person name="Xu X."/>
            <person name="Gao Z."/>
            <person name="Pan H."/>
            <person name="Jian J."/>
            <person name="Tian Y."/>
            <person name="Yue Z."/>
            <person name="Xu Y."/>
        </authorList>
    </citation>
    <scope>NUCLEOTIDE SEQUENCE [LARGE SCALE GENOMIC DNA]</scope>
    <source>
        <strain evidence="4">cv. Dabenzi</strain>
    </source>
</reference>
<accession>A0A218XSY6</accession>
<reference evidence="2" key="2">
    <citation type="submission" date="2017-06" db="EMBL/GenBank/DDBJ databases">
        <title>The pomegranate genome and the genomics of punicalagin biosynthesis.</title>
        <authorList>
            <person name="Xu C."/>
        </authorList>
    </citation>
    <scope>NUCLEOTIDE SEQUENCE [LARGE SCALE GENOMIC DNA]</scope>
    <source>
        <tissue evidence="2">Fresh leaf</tissue>
    </source>
</reference>
<sequence length="154" mass="17121">MATKEELYQIGLGGFEAVDRFFAHPPPPRPPRNFPFSRPFPRKPQELYGNRPAGWVPGAETVTVDNVKAAQCYGGITRIDYGRSPPPGPPRNIQFNHHFPLKQPNPPKRMGEGKEHPPVGPYQVRYLPQELYGNRPAGRFPASDAAAKDIVKAA</sequence>
<name>A0A218XSY6_PUNGR</name>
<evidence type="ECO:0000313" key="3">
    <source>
        <dbReference type="EMBL" id="PKH64236.1"/>
    </source>
</evidence>
<evidence type="ECO:0000256" key="1">
    <source>
        <dbReference type="SAM" id="MobiDB-lite"/>
    </source>
</evidence>
<dbReference type="Proteomes" id="UP000233551">
    <property type="component" value="Unassembled WGS sequence"/>
</dbReference>
<dbReference type="EMBL" id="MTKT01000799">
    <property type="protein sequence ID" value="OWM88147.1"/>
    <property type="molecule type" value="Genomic_DNA"/>
</dbReference>
<reference evidence="3 5" key="3">
    <citation type="submission" date="2017-11" db="EMBL/GenBank/DDBJ databases">
        <title>De-novo sequencing of pomegranate (Punica granatum L.) genome.</title>
        <authorList>
            <person name="Akparov Z."/>
            <person name="Amiraslanov A."/>
            <person name="Hajiyeva S."/>
            <person name="Abbasov M."/>
            <person name="Kaur K."/>
            <person name="Hamwieh A."/>
            <person name="Solovyev V."/>
            <person name="Salamov A."/>
            <person name="Braich B."/>
            <person name="Kosarev P."/>
            <person name="Mahmoud A."/>
            <person name="Hajiyev E."/>
            <person name="Babayeva S."/>
            <person name="Izzatullayeva V."/>
            <person name="Mammadov A."/>
            <person name="Mammadov A."/>
            <person name="Sharifova S."/>
            <person name="Ojaghi J."/>
            <person name="Eynullazada K."/>
            <person name="Bayramov B."/>
            <person name="Abdulazimova A."/>
            <person name="Shahmuradov I."/>
        </authorList>
    </citation>
    <scope>NUCLEOTIDE SEQUENCE [LARGE SCALE GENOMIC DNA]</scope>
    <source>
        <strain evidence="3">AG2017</strain>
        <strain evidence="5">cv. AG2017</strain>
        <tissue evidence="3">Leaf</tissue>
    </source>
</reference>
<keyword evidence="5" id="KW-1185">Reference proteome</keyword>
<evidence type="ECO:0000313" key="2">
    <source>
        <dbReference type="EMBL" id="OWM88147.1"/>
    </source>
</evidence>
<organism evidence="2 4">
    <name type="scientific">Punica granatum</name>
    <name type="common">Pomegranate</name>
    <dbReference type="NCBI Taxonomy" id="22663"/>
    <lineage>
        <taxon>Eukaryota</taxon>
        <taxon>Viridiplantae</taxon>
        <taxon>Streptophyta</taxon>
        <taxon>Embryophyta</taxon>
        <taxon>Tracheophyta</taxon>
        <taxon>Spermatophyta</taxon>
        <taxon>Magnoliopsida</taxon>
        <taxon>eudicotyledons</taxon>
        <taxon>Gunneridae</taxon>
        <taxon>Pentapetalae</taxon>
        <taxon>rosids</taxon>
        <taxon>malvids</taxon>
        <taxon>Myrtales</taxon>
        <taxon>Lythraceae</taxon>
        <taxon>Punica</taxon>
    </lineage>
</organism>
<evidence type="ECO:0000313" key="5">
    <source>
        <dbReference type="Proteomes" id="UP000233551"/>
    </source>
</evidence>
<evidence type="ECO:0000313" key="4">
    <source>
        <dbReference type="Proteomes" id="UP000197138"/>
    </source>
</evidence>
<feature type="region of interest" description="Disordered" evidence="1">
    <location>
        <begin position="80"/>
        <end position="122"/>
    </location>
</feature>
<proteinExistence type="predicted"/>
<feature type="compositionally biased region" description="Pro residues" evidence="1">
    <location>
        <begin position="24"/>
        <end position="33"/>
    </location>
</feature>
<dbReference type="AlphaFoldDB" id="A0A218XSY6"/>
<comment type="caution">
    <text evidence="2">The sequence shown here is derived from an EMBL/GenBank/DDBJ whole genome shotgun (WGS) entry which is preliminary data.</text>
</comment>
<protein>
    <submittedName>
        <fullName evidence="2">Uncharacterized protein</fullName>
    </submittedName>
</protein>
<dbReference type="Proteomes" id="UP000197138">
    <property type="component" value="Unassembled WGS sequence"/>
</dbReference>
<gene>
    <name evidence="2" type="ORF">CDL15_Pgr016720</name>
    <name evidence="3" type="ORF">CRG98_050194</name>
</gene>
<feature type="region of interest" description="Disordered" evidence="1">
    <location>
        <begin position="23"/>
        <end position="52"/>
    </location>
</feature>
<dbReference type="EMBL" id="PGOL01044881">
    <property type="protein sequence ID" value="PKH64236.1"/>
    <property type="molecule type" value="Genomic_DNA"/>
</dbReference>